<gene>
    <name evidence="2" type="ORF">DY000_02053233</name>
</gene>
<organism evidence="2 3">
    <name type="scientific">Brassica cretica</name>
    <name type="common">Mustard</name>
    <dbReference type="NCBI Taxonomy" id="69181"/>
    <lineage>
        <taxon>Eukaryota</taxon>
        <taxon>Viridiplantae</taxon>
        <taxon>Streptophyta</taxon>
        <taxon>Embryophyta</taxon>
        <taxon>Tracheophyta</taxon>
        <taxon>Spermatophyta</taxon>
        <taxon>Magnoliopsida</taxon>
        <taxon>eudicotyledons</taxon>
        <taxon>Gunneridae</taxon>
        <taxon>Pentapetalae</taxon>
        <taxon>rosids</taxon>
        <taxon>malvids</taxon>
        <taxon>Brassicales</taxon>
        <taxon>Brassicaceae</taxon>
        <taxon>Brassiceae</taxon>
        <taxon>Brassica</taxon>
    </lineage>
</organism>
<reference evidence="2 3" key="1">
    <citation type="journal article" date="2020" name="BMC Genomics">
        <title>Intraspecific diversification of the crop wild relative Brassica cretica Lam. using demographic model selection.</title>
        <authorList>
            <person name="Kioukis A."/>
            <person name="Michalopoulou V.A."/>
            <person name="Briers L."/>
            <person name="Pirintsos S."/>
            <person name="Studholme D.J."/>
            <person name="Pavlidis P."/>
            <person name="Sarris P.F."/>
        </authorList>
    </citation>
    <scope>NUCLEOTIDE SEQUENCE [LARGE SCALE GENOMIC DNA]</scope>
    <source>
        <strain evidence="3">cv. PFS-1207/04</strain>
    </source>
</reference>
<feature type="region of interest" description="Disordered" evidence="1">
    <location>
        <begin position="100"/>
        <end position="133"/>
    </location>
</feature>
<evidence type="ECO:0000256" key="1">
    <source>
        <dbReference type="SAM" id="MobiDB-lite"/>
    </source>
</evidence>
<comment type="caution">
    <text evidence="2">The sequence shown here is derived from an EMBL/GenBank/DDBJ whole genome shotgun (WGS) entry which is preliminary data.</text>
</comment>
<keyword evidence="3" id="KW-1185">Reference proteome</keyword>
<protein>
    <submittedName>
        <fullName evidence="2">Uncharacterized protein</fullName>
    </submittedName>
</protein>
<dbReference type="EMBL" id="QGKV02002055">
    <property type="protein sequence ID" value="KAF3495892.1"/>
    <property type="molecule type" value="Genomic_DNA"/>
</dbReference>
<evidence type="ECO:0000313" key="3">
    <source>
        <dbReference type="Proteomes" id="UP000266723"/>
    </source>
</evidence>
<proteinExistence type="predicted"/>
<name>A0ABQ7AE19_BRACR</name>
<evidence type="ECO:0000313" key="2">
    <source>
        <dbReference type="EMBL" id="KAF3495892.1"/>
    </source>
</evidence>
<dbReference type="Proteomes" id="UP000266723">
    <property type="component" value="Unassembled WGS sequence"/>
</dbReference>
<accession>A0ABQ7AE19</accession>
<sequence length="261" mass="28648">MVLKVGYHSYTEDTGVKVSQTGQDQVELAGEHNHATVQLAGELTGAMAELTGRVHTHGGSARRRADRRDDYQAYRRWMVDSQRKNNSLMRSILHLVTGGCIGGSNPRQPPAEQTPRSHRPGKAPMGTGTSTEEIRETRLTLRTSYSFYQSILIDGQLSKGGISGILDKISQAAREESQGVSWIRWYEAQFIQLVVGSKSVSGGGVSCLSVQRHKVMLKCNLFKNIKGSTKVVSKVCPAVMIGWQVLFRVAAVQNVFKAGVF</sequence>